<comment type="caution">
    <text evidence="2">The sequence shown here is derived from an EMBL/GenBank/DDBJ whole genome shotgun (WGS) entry which is preliminary data.</text>
</comment>
<accession>A0A511DDZ9</accession>
<keyword evidence="3" id="KW-1185">Reference proteome</keyword>
<feature type="region of interest" description="Disordered" evidence="1">
    <location>
        <begin position="1"/>
        <end position="30"/>
    </location>
</feature>
<sequence>MQRGTPPGPRDRATADRTSPGIPAGAEDSITLTSASSVCDRGGVHDVATLPGPDAVLVGRRWLDGVGSPTGL</sequence>
<name>A0A511DDZ9_9PSEU</name>
<gene>
    <name evidence="2" type="ORF">PSU4_15670</name>
</gene>
<dbReference type="Proteomes" id="UP000321685">
    <property type="component" value="Unassembled WGS sequence"/>
</dbReference>
<reference evidence="2 3" key="1">
    <citation type="submission" date="2019-07" db="EMBL/GenBank/DDBJ databases">
        <title>Whole genome shotgun sequence of Pseudonocardia sulfidoxydans NBRC 16205.</title>
        <authorList>
            <person name="Hosoyama A."/>
            <person name="Uohara A."/>
            <person name="Ohji S."/>
            <person name="Ichikawa N."/>
        </authorList>
    </citation>
    <scope>NUCLEOTIDE SEQUENCE [LARGE SCALE GENOMIC DNA]</scope>
    <source>
        <strain evidence="2 3">NBRC 16205</strain>
    </source>
</reference>
<evidence type="ECO:0000256" key="1">
    <source>
        <dbReference type="SAM" id="MobiDB-lite"/>
    </source>
</evidence>
<organism evidence="2 3">
    <name type="scientific">Pseudonocardia sulfidoxydans NBRC 16205</name>
    <dbReference type="NCBI Taxonomy" id="1223511"/>
    <lineage>
        <taxon>Bacteria</taxon>
        <taxon>Bacillati</taxon>
        <taxon>Actinomycetota</taxon>
        <taxon>Actinomycetes</taxon>
        <taxon>Pseudonocardiales</taxon>
        <taxon>Pseudonocardiaceae</taxon>
        <taxon>Pseudonocardia</taxon>
    </lineage>
</organism>
<evidence type="ECO:0000313" key="2">
    <source>
        <dbReference type="EMBL" id="GEL22613.1"/>
    </source>
</evidence>
<proteinExistence type="predicted"/>
<dbReference type="AlphaFoldDB" id="A0A511DDZ9"/>
<evidence type="ECO:0000313" key="3">
    <source>
        <dbReference type="Proteomes" id="UP000321685"/>
    </source>
</evidence>
<protein>
    <submittedName>
        <fullName evidence="2">Uncharacterized protein</fullName>
    </submittedName>
</protein>
<dbReference type="EMBL" id="BJVJ01000010">
    <property type="protein sequence ID" value="GEL22613.1"/>
    <property type="molecule type" value="Genomic_DNA"/>
</dbReference>